<dbReference type="GeneID" id="30202703"/>
<dbReference type="OrthoDB" id="337870at2759"/>
<sequence length="480" mass="53961">MRLLKPHSLNFLVDQNELKKDLEEPLMAHLNKRGLISSTTSEELEKVLEKTKLGLYCGADPTAKSLHLGNLLPLLILLHFNLRGHHITGLVGGATGAVGDPSGRTTERATMEEQTRLDNVSKIKQQMEHFFNNGVRYVKYLSTSKVIEEGRIQSKNNYDWWKDVTLLEFLAKYGRHIRVGQMLARDSVKGRLESENGIGFNEFAYQILQAYDFWHLFRNENVSIQVGGNDQWGNITAGIDFITRLKANLKENNKKDKEIQRLTGRSSFGVTVPLLTTASGEKFGKSAGNAVFIDPTVTPSFDLYQYFIKTPDSEVEKLLKIFTFLPLKQIEEIITKHNEDPTIRSAQRILANEVTDLIHGVGSGKDAEIVSSILYPLPEDPYPDITSDELISSFKAANVLKVLPKEEFIGKPYSAILSKVQDISRNEARKLITSGGVYQGYERIRIDTSDSMLIGDEQLIDGKVLLLRVGKGKYHVIQLV</sequence>
<dbReference type="GO" id="GO:0004831">
    <property type="term" value="F:tyrosine-tRNA ligase activity"/>
    <property type="evidence" value="ECO:0007669"/>
    <property type="project" value="UniProtKB-EC"/>
</dbReference>
<evidence type="ECO:0000256" key="2">
    <source>
        <dbReference type="ARBA" id="ARBA00022598"/>
    </source>
</evidence>
<dbReference type="InterPro" id="IPR014729">
    <property type="entry name" value="Rossmann-like_a/b/a_fold"/>
</dbReference>
<evidence type="ECO:0000256" key="6">
    <source>
        <dbReference type="ARBA" id="ARBA00023146"/>
    </source>
</evidence>
<keyword evidence="11" id="KW-1185">Reference proteome</keyword>
<organism evidence="10 11">
    <name type="scientific">Wickerhamomyces anomalus (strain ATCC 58044 / CBS 1984 / NCYC 433 / NRRL Y-366-8)</name>
    <name type="common">Yeast</name>
    <name type="synonym">Hansenula anomala</name>
    <dbReference type="NCBI Taxonomy" id="683960"/>
    <lineage>
        <taxon>Eukaryota</taxon>
        <taxon>Fungi</taxon>
        <taxon>Dikarya</taxon>
        <taxon>Ascomycota</taxon>
        <taxon>Saccharomycotina</taxon>
        <taxon>Saccharomycetes</taxon>
        <taxon>Phaffomycetales</taxon>
        <taxon>Wickerhamomycetaceae</taxon>
        <taxon>Wickerhamomyces</taxon>
    </lineage>
</organism>
<dbReference type="InterPro" id="IPR036986">
    <property type="entry name" value="S4_RNA-bd_sf"/>
</dbReference>
<reference evidence="10 11" key="1">
    <citation type="journal article" date="2016" name="Proc. Natl. Acad. Sci. U.S.A.">
        <title>Comparative genomics of biotechnologically important yeasts.</title>
        <authorList>
            <person name="Riley R."/>
            <person name="Haridas S."/>
            <person name="Wolfe K.H."/>
            <person name="Lopes M.R."/>
            <person name="Hittinger C.T."/>
            <person name="Goeker M."/>
            <person name="Salamov A.A."/>
            <person name="Wisecaver J.H."/>
            <person name="Long T.M."/>
            <person name="Calvey C.H."/>
            <person name="Aerts A.L."/>
            <person name="Barry K.W."/>
            <person name="Choi C."/>
            <person name="Clum A."/>
            <person name="Coughlan A.Y."/>
            <person name="Deshpande S."/>
            <person name="Douglass A.P."/>
            <person name="Hanson S.J."/>
            <person name="Klenk H.-P."/>
            <person name="LaButti K.M."/>
            <person name="Lapidus A."/>
            <person name="Lindquist E.A."/>
            <person name="Lipzen A.M."/>
            <person name="Meier-Kolthoff J.P."/>
            <person name="Ohm R.A."/>
            <person name="Otillar R.P."/>
            <person name="Pangilinan J.L."/>
            <person name="Peng Y."/>
            <person name="Rokas A."/>
            <person name="Rosa C.A."/>
            <person name="Scheuner C."/>
            <person name="Sibirny A.A."/>
            <person name="Slot J.C."/>
            <person name="Stielow J.B."/>
            <person name="Sun H."/>
            <person name="Kurtzman C.P."/>
            <person name="Blackwell M."/>
            <person name="Grigoriev I.V."/>
            <person name="Jeffries T.W."/>
        </authorList>
    </citation>
    <scope>NUCLEOTIDE SEQUENCE [LARGE SCALE GENOMIC DNA]</scope>
    <source>
        <strain evidence="11">ATCC 58044 / CBS 1984 / NCYC 433 / NRRL Y-366-8</strain>
    </source>
</reference>
<dbReference type="InterPro" id="IPR001412">
    <property type="entry name" value="aa-tRNA-synth_I_CS"/>
</dbReference>
<dbReference type="PROSITE" id="PS00178">
    <property type="entry name" value="AA_TRNA_LIGASE_I"/>
    <property type="match status" value="1"/>
</dbReference>
<accession>A0A1E3PCR9</accession>
<dbReference type="STRING" id="683960.A0A1E3PCR9"/>
<keyword evidence="4 9" id="KW-0067">ATP-binding</keyword>
<evidence type="ECO:0000256" key="1">
    <source>
        <dbReference type="ARBA" id="ARBA00013160"/>
    </source>
</evidence>
<evidence type="ECO:0000256" key="3">
    <source>
        <dbReference type="ARBA" id="ARBA00022741"/>
    </source>
</evidence>
<protein>
    <recommendedName>
        <fullName evidence="1 9">Tyrosine--tRNA ligase</fullName>
        <ecNumber evidence="1 9">6.1.1.1</ecNumber>
    </recommendedName>
    <alternativeName>
        <fullName evidence="7 9">Tyrosyl-tRNA synthetase</fullName>
    </alternativeName>
</protein>
<dbReference type="PANTHER" id="PTHR11766">
    <property type="entry name" value="TYROSYL-TRNA SYNTHETASE"/>
    <property type="match status" value="1"/>
</dbReference>
<gene>
    <name evidence="10" type="ORF">WICANDRAFT_82891</name>
</gene>
<dbReference type="SUPFAM" id="SSF55174">
    <property type="entry name" value="Alpha-L RNA-binding motif"/>
    <property type="match status" value="1"/>
</dbReference>
<dbReference type="InterPro" id="IPR002307">
    <property type="entry name" value="Tyr-tRNA-ligase"/>
</dbReference>
<dbReference type="GO" id="GO:0005739">
    <property type="term" value="C:mitochondrion"/>
    <property type="evidence" value="ECO:0007669"/>
    <property type="project" value="EnsemblFungi"/>
</dbReference>
<dbReference type="SUPFAM" id="SSF52374">
    <property type="entry name" value="Nucleotidylyl transferase"/>
    <property type="match status" value="1"/>
</dbReference>
<dbReference type="Gene3D" id="1.10.240.10">
    <property type="entry name" value="Tyrosyl-Transfer RNA Synthetase"/>
    <property type="match status" value="1"/>
</dbReference>
<evidence type="ECO:0000256" key="5">
    <source>
        <dbReference type="ARBA" id="ARBA00022917"/>
    </source>
</evidence>
<dbReference type="HAMAP" id="MF_02006">
    <property type="entry name" value="Tyr_tRNA_synth_type1"/>
    <property type="match status" value="1"/>
</dbReference>
<dbReference type="PANTHER" id="PTHR11766:SF0">
    <property type="entry name" value="TYROSINE--TRNA LIGASE, MITOCHONDRIAL"/>
    <property type="match status" value="1"/>
</dbReference>
<dbReference type="Proteomes" id="UP000094112">
    <property type="component" value="Unassembled WGS sequence"/>
</dbReference>
<evidence type="ECO:0000256" key="7">
    <source>
        <dbReference type="ARBA" id="ARBA00033323"/>
    </source>
</evidence>
<keyword evidence="2 9" id="KW-0436">Ligase</keyword>
<keyword evidence="5 9" id="KW-0648">Protein biosynthesis</keyword>
<evidence type="ECO:0000256" key="4">
    <source>
        <dbReference type="ARBA" id="ARBA00022840"/>
    </source>
</evidence>
<dbReference type="CDD" id="cd00805">
    <property type="entry name" value="TyrRS_core"/>
    <property type="match status" value="1"/>
</dbReference>
<comment type="similarity">
    <text evidence="9">Belongs to the class-I aminoacyl-tRNA synthetase family.</text>
</comment>
<comment type="catalytic activity">
    <reaction evidence="8 9">
        <text>tRNA(Tyr) + L-tyrosine + ATP = L-tyrosyl-tRNA(Tyr) + AMP + diphosphate + H(+)</text>
        <dbReference type="Rhea" id="RHEA:10220"/>
        <dbReference type="Rhea" id="RHEA-COMP:9706"/>
        <dbReference type="Rhea" id="RHEA-COMP:9707"/>
        <dbReference type="ChEBI" id="CHEBI:15378"/>
        <dbReference type="ChEBI" id="CHEBI:30616"/>
        <dbReference type="ChEBI" id="CHEBI:33019"/>
        <dbReference type="ChEBI" id="CHEBI:58315"/>
        <dbReference type="ChEBI" id="CHEBI:78442"/>
        <dbReference type="ChEBI" id="CHEBI:78536"/>
        <dbReference type="ChEBI" id="CHEBI:456215"/>
        <dbReference type="EC" id="6.1.1.1"/>
    </reaction>
</comment>
<dbReference type="InterPro" id="IPR024088">
    <property type="entry name" value="Tyr-tRNA-ligase_bac-type"/>
</dbReference>
<dbReference type="InterPro" id="IPR002305">
    <property type="entry name" value="aa-tRNA-synth_Ic"/>
</dbReference>
<dbReference type="Gene3D" id="3.10.290.10">
    <property type="entry name" value="RNA-binding S4 domain"/>
    <property type="match status" value="1"/>
</dbReference>
<name>A0A1E3PCR9_WICAA</name>
<dbReference type="GO" id="GO:0005829">
    <property type="term" value="C:cytosol"/>
    <property type="evidence" value="ECO:0007669"/>
    <property type="project" value="TreeGrafter"/>
</dbReference>
<dbReference type="Pfam" id="PF00579">
    <property type="entry name" value="tRNA-synt_1b"/>
    <property type="match status" value="1"/>
</dbReference>
<dbReference type="GO" id="GO:0070184">
    <property type="term" value="P:mitochondrial tyrosyl-tRNA aminoacylation"/>
    <property type="evidence" value="ECO:0007669"/>
    <property type="project" value="EnsemblFungi"/>
</dbReference>
<proteinExistence type="inferred from homology"/>
<dbReference type="EC" id="6.1.1.1" evidence="1 9"/>
<dbReference type="EMBL" id="KV454208">
    <property type="protein sequence ID" value="ODQ63004.1"/>
    <property type="molecule type" value="Genomic_DNA"/>
</dbReference>
<evidence type="ECO:0000256" key="8">
    <source>
        <dbReference type="ARBA" id="ARBA00048248"/>
    </source>
</evidence>
<evidence type="ECO:0000313" key="11">
    <source>
        <dbReference type="Proteomes" id="UP000094112"/>
    </source>
</evidence>
<evidence type="ECO:0000256" key="9">
    <source>
        <dbReference type="RuleBase" id="RU361234"/>
    </source>
</evidence>
<dbReference type="AlphaFoldDB" id="A0A1E3PCR9"/>
<keyword evidence="3 9" id="KW-0547">Nucleotide-binding</keyword>
<keyword evidence="6 9" id="KW-0030">Aminoacyl-tRNA synthetase</keyword>
<dbReference type="Gene3D" id="3.40.50.620">
    <property type="entry name" value="HUPs"/>
    <property type="match status" value="1"/>
</dbReference>
<dbReference type="NCBIfam" id="TIGR00234">
    <property type="entry name" value="tyrS"/>
    <property type="match status" value="1"/>
</dbReference>
<dbReference type="GO" id="GO:0003723">
    <property type="term" value="F:RNA binding"/>
    <property type="evidence" value="ECO:0007669"/>
    <property type="project" value="InterPro"/>
</dbReference>
<evidence type="ECO:0000313" key="10">
    <source>
        <dbReference type="EMBL" id="ODQ63004.1"/>
    </source>
</evidence>
<dbReference type="InterPro" id="IPR024107">
    <property type="entry name" value="Tyr-tRNA-ligase_bac_1"/>
</dbReference>
<dbReference type="GO" id="GO:0005524">
    <property type="term" value="F:ATP binding"/>
    <property type="evidence" value="ECO:0007669"/>
    <property type="project" value="UniProtKB-KW"/>
</dbReference>
<dbReference type="RefSeq" id="XP_019042211.1">
    <property type="nucleotide sequence ID" value="XM_019185457.1"/>
</dbReference>
<dbReference type="FunFam" id="1.10.240.10:FF:000001">
    <property type="entry name" value="Tyrosine--tRNA ligase"/>
    <property type="match status" value="1"/>
</dbReference>
<dbReference type="PRINTS" id="PR01040">
    <property type="entry name" value="TRNASYNTHTYR"/>
</dbReference>